<comment type="subcellular location">
    <subcellularLocation>
        <location evidence="4">Secreted</location>
        <location evidence="4">Extracellular space</location>
        <location evidence="4">Apoplast</location>
    </subcellularLocation>
</comment>
<evidence type="ECO:0000313" key="6">
    <source>
        <dbReference type="Proteomes" id="UP000000226"/>
    </source>
</evidence>
<dbReference type="InterPro" id="IPR004265">
    <property type="entry name" value="Dirigent"/>
</dbReference>
<comment type="function">
    <text evidence="4">Dirigent proteins impart stereoselectivity on the phenoxy radical-coupling reaction, yielding optically active lignans from two molecules of coniferyl alcohol in the biosynthesis of lignans, flavonolignans, and alkaloids and thus plays a central role in plant secondary metabolism.</text>
</comment>
<dbReference type="Pfam" id="PF03018">
    <property type="entry name" value="Dirigent"/>
    <property type="match status" value="1"/>
</dbReference>
<dbReference type="OMA" id="EAQMANT"/>
<dbReference type="InterPro" id="IPR044859">
    <property type="entry name" value="Allene_oxi_cyc_Dirigent"/>
</dbReference>
<reference evidence="6" key="1">
    <citation type="journal article" date="2014" name="Nat. Genet.">
        <title>A reference genome for common bean and genome-wide analysis of dual domestications.</title>
        <authorList>
            <person name="Schmutz J."/>
            <person name="McClean P.E."/>
            <person name="Mamidi S."/>
            <person name="Wu G.A."/>
            <person name="Cannon S.B."/>
            <person name="Grimwood J."/>
            <person name="Jenkins J."/>
            <person name="Shu S."/>
            <person name="Song Q."/>
            <person name="Chavarro C."/>
            <person name="Torres-Torres M."/>
            <person name="Geffroy V."/>
            <person name="Moghaddam S.M."/>
            <person name="Gao D."/>
            <person name="Abernathy B."/>
            <person name="Barry K."/>
            <person name="Blair M."/>
            <person name="Brick M.A."/>
            <person name="Chovatia M."/>
            <person name="Gepts P."/>
            <person name="Goodstein D.M."/>
            <person name="Gonzales M."/>
            <person name="Hellsten U."/>
            <person name="Hyten D.L."/>
            <person name="Jia G."/>
            <person name="Kelly J.D."/>
            <person name="Kudrna D."/>
            <person name="Lee R."/>
            <person name="Richard M.M."/>
            <person name="Miklas P.N."/>
            <person name="Osorno J.M."/>
            <person name="Rodrigues J."/>
            <person name="Thareau V."/>
            <person name="Urrea C.A."/>
            <person name="Wang M."/>
            <person name="Yu Y."/>
            <person name="Zhang M."/>
            <person name="Wing R.A."/>
            <person name="Cregan P.B."/>
            <person name="Rokhsar D.S."/>
            <person name="Jackson S.A."/>
        </authorList>
    </citation>
    <scope>NUCLEOTIDE SEQUENCE [LARGE SCALE GENOMIC DNA]</scope>
    <source>
        <strain evidence="6">cv. G19833</strain>
    </source>
</reference>
<keyword evidence="3 4" id="KW-0964">Secreted</keyword>
<gene>
    <name evidence="5" type="ORF">PHAVU_001G145500g</name>
</gene>
<dbReference type="Gramene" id="ESW34355">
    <property type="protein sequence ID" value="ESW34355"/>
    <property type="gene ID" value="PHAVU_001G145500g"/>
</dbReference>
<dbReference type="STRING" id="3885.V7CYI8"/>
<comment type="similarity">
    <text evidence="1 4">Belongs to the plant dirigent protein family.</text>
</comment>
<dbReference type="EMBL" id="CM002288">
    <property type="protein sequence ID" value="ESW34355.1"/>
    <property type="molecule type" value="Genomic_DNA"/>
</dbReference>
<dbReference type="PANTHER" id="PTHR21495">
    <property type="entry name" value="NUCLEOPORIN-RELATED"/>
    <property type="match status" value="1"/>
</dbReference>
<accession>V7CYI8</accession>
<name>V7CYI8_PHAVU</name>
<evidence type="ECO:0000256" key="3">
    <source>
        <dbReference type="ARBA" id="ARBA00022525"/>
    </source>
</evidence>
<keyword evidence="4" id="KW-0732">Signal</keyword>
<dbReference type="eggNOG" id="ENOG502RXST">
    <property type="taxonomic scope" value="Eukaryota"/>
</dbReference>
<dbReference type="GO" id="GO:0009699">
    <property type="term" value="P:phenylpropanoid biosynthetic process"/>
    <property type="evidence" value="ECO:0007669"/>
    <property type="project" value="UniProtKB-ARBA"/>
</dbReference>
<evidence type="ECO:0000256" key="2">
    <source>
        <dbReference type="ARBA" id="ARBA00011738"/>
    </source>
</evidence>
<dbReference type="Proteomes" id="UP000000226">
    <property type="component" value="Chromosome 1"/>
</dbReference>
<feature type="signal peptide" evidence="4">
    <location>
        <begin position="1"/>
        <end position="17"/>
    </location>
</feature>
<feature type="chain" id="PRO_5008194066" description="Dirigent protein" evidence="4">
    <location>
        <begin position="18"/>
        <end position="185"/>
    </location>
</feature>
<dbReference type="SMR" id="V7CYI8"/>
<evidence type="ECO:0000256" key="1">
    <source>
        <dbReference type="ARBA" id="ARBA00010746"/>
    </source>
</evidence>
<protein>
    <recommendedName>
        <fullName evidence="4">Dirigent protein</fullName>
    </recommendedName>
</protein>
<sequence>MAIWFITLTLLFSSVAAAENPDFYEYISPSSLGLKKEKLLHLHFFFHDVSSGPKPTAVTIAQAQTTANSSSFFGLLMIADDPLTVGPDPGSKLVGRGQGLYGFADQKEVALAMLFNFVFTEGKFNGSTLSLLGRNLIFHDERELPIVGGSGVFKFARGFAHAKKYSLDTKTGDTVVEYNFYVFHY</sequence>
<dbReference type="Gene3D" id="2.40.480.10">
    <property type="entry name" value="Allene oxide cyclase-like"/>
    <property type="match status" value="1"/>
</dbReference>
<proteinExistence type="inferred from homology"/>
<evidence type="ECO:0000313" key="5">
    <source>
        <dbReference type="EMBL" id="ESW34355.1"/>
    </source>
</evidence>
<dbReference type="OrthoDB" id="1864232at2759"/>
<evidence type="ECO:0000256" key="4">
    <source>
        <dbReference type="RuleBase" id="RU363099"/>
    </source>
</evidence>
<dbReference type="GO" id="GO:0048046">
    <property type="term" value="C:apoplast"/>
    <property type="evidence" value="ECO:0007669"/>
    <property type="project" value="UniProtKB-SubCell"/>
</dbReference>
<keyword evidence="4" id="KW-0052">Apoplast</keyword>
<keyword evidence="6" id="KW-1185">Reference proteome</keyword>
<comment type="subunit">
    <text evidence="2 4">Homodimer.</text>
</comment>
<organism evidence="5 6">
    <name type="scientific">Phaseolus vulgaris</name>
    <name type="common">Kidney bean</name>
    <name type="synonym">French bean</name>
    <dbReference type="NCBI Taxonomy" id="3885"/>
    <lineage>
        <taxon>Eukaryota</taxon>
        <taxon>Viridiplantae</taxon>
        <taxon>Streptophyta</taxon>
        <taxon>Embryophyta</taxon>
        <taxon>Tracheophyta</taxon>
        <taxon>Spermatophyta</taxon>
        <taxon>Magnoliopsida</taxon>
        <taxon>eudicotyledons</taxon>
        <taxon>Gunneridae</taxon>
        <taxon>Pentapetalae</taxon>
        <taxon>rosids</taxon>
        <taxon>fabids</taxon>
        <taxon>Fabales</taxon>
        <taxon>Fabaceae</taxon>
        <taxon>Papilionoideae</taxon>
        <taxon>50 kb inversion clade</taxon>
        <taxon>NPAAA clade</taxon>
        <taxon>indigoferoid/millettioid clade</taxon>
        <taxon>Phaseoleae</taxon>
        <taxon>Phaseolus</taxon>
    </lineage>
</organism>
<dbReference type="AlphaFoldDB" id="V7CYI8"/>